<dbReference type="FunCoup" id="A0A6P8Z538">
    <property type="interactions" value="1265"/>
</dbReference>
<dbReference type="InParanoid" id="A0A6P8Z538"/>
<evidence type="ECO:0000256" key="1">
    <source>
        <dbReference type="ARBA" id="ARBA00004123"/>
    </source>
</evidence>
<gene>
    <name evidence="16" type="primary">LOC117649188</name>
</gene>
<dbReference type="OrthoDB" id="1291358at2759"/>
<dbReference type="GO" id="GO:0003677">
    <property type="term" value="F:DNA binding"/>
    <property type="evidence" value="ECO:0007669"/>
    <property type="project" value="UniProtKB-KW"/>
</dbReference>
<name>A0A6P8Z538_THRPL</name>
<evidence type="ECO:0000256" key="3">
    <source>
        <dbReference type="ARBA" id="ARBA00022679"/>
    </source>
</evidence>
<dbReference type="SUPFAM" id="SSF47113">
    <property type="entry name" value="Histone-fold"/>
    <property type="match status" value="1"/>
</dbReference>
<evidence type="ECO:0000256" key="7">
    <source>
        <dbReference type="ARBA" id="ARBA00023125"/>
    </source>
</evidence>
<dbReference type="CDD" id="cd22924">
    <property type="entry name" value="HFD_CHRAC1-like"/>
    <property type="match status" value="1"/>
</dbReference>
<dbReference type="Gene3D" id="1.10.20.10">
    <property type="entry name" value="Histone, subunit A"/>
    <property type="match status" value="1"/>
</dbReference>
<evidence type="ECO:0000256" key="11">
    <source>
        <dbReference type="ARBA" id="ARBA00071805"/>
    </source>
</evidence>
<dbReference type="GeneID" id="117649188"/>
<dbReference type="PANTHER" id="PTHR10252:SF54">
    <property type="entry name" value="CHROMATIN ACCESSIBILITY COMPLEX PROTEIN 1"/>
    <property type="match status" value="1"/>
</dbReference>
<dbReference type="InterPro" id="IPR009072">
    <property type="entry name" value="Histone-fold"/>
</dbReference>
<keyword evidence="7" id="KW-0238">DNA-binding</keyword>
<keyword evidence="3" id="KW-0808">Transferase</keyword>
<evidence type="ECO:0000256" key="2">
    <source>
        <dbReference type="ARBA" id="ARBA00022553"/>
    </source>
</evidence>
<organism evidence="16">
    <name type="scientific">Thrips palmi</name>
    <name type="common">Melon thrips</name>
    <dbReference type="NCBI Taxonomy" id="161013"/>
    <lineage>
        <taxon>Eukaryota</taxon>
        <taxon>Metazoa</taxon>
        <taxon>Ecdysozoa</taxon>
        <taxon>Arthropoda</taxon>
        <taxon>Hexapoda</taxon>
        <taxon>Insecta</taxon>
        <taxon>Pterygota</taxon>
        <taxon>Neoptera</taxon>
        <taxon>Paraneoptera</taxon>
        <taxon>Thysanoptera</taxon>
        <taxon>Terebrantia</taxon>
        <taxon>Thripoidea</taxon>
        <taxon>Thripidae</taxon>
        <taxon>Thrips</taxon>
    </lineage>
</organism>
<feature type="domain" description="Transcription factor CBF/NF-Y/archaeal histone" evidence="14">
    <location>
        <begin position="9"/>
        <end position="53"/>
    </location>
</feature>
<proteinExistence type="predicted"/>
<dbReference type="AlphaFoldDB" id="A0A6P8Z538"/>
<evidence type="ECO:0000313" key="15">
    <source>
        <dbReference type="Proteomes" id="UP000515158"/>
    </source>
</evidence>
<dbReference type="InterPro" id="IPR050568">
    <property type="entry name" value="Transcr_DNA_Rep_Reg"/>
</dbReference>
<dbReference type="GO" id="GO:0008623">
    <property type="term" value="C:CHRAC"/>
    <property type="evidence" value="ECO:0007669"/>
    <property type="project" value="TreeGrafter"/>
</dbReference>
<accession>A0A6P8Z538</accession>
<feature type="region of interest" description="Disordered" evidence="13">
    <location>
        <begin position="97"/>
        <end position="167"/>
    </location>
</feature>
<dbReference type="KEGG" id="tpal:117649188"/>
<evidence type="ECO:0000256" key="13">
    <source>
        <dbReference type="SAM" id="MobiDB-lite"/>
    </source>
</evidence>
<evidence type="ECO:0000259" key="14">
    <source>
        <dbReference type="Pfam" id="PF00808"/>
    </source>
</evidence>
<evidence type="ECO:0000256" key="4">
    <source>
        <dbReference type="ARBA" id="ARBA00022695"/>
    </source>
</evidence>
<dbReference type="GO" id="GO:0006338">
    <property type="term" value="P:chromatin remodeling"/>
    <property type="evidence" value="ECO:0007669"/>
    <property type="project" value="TreeGrafter"/>
</dbReference>
<evidence type="ECO:0000256" key="9">
    <source>
        <dbReference type="ARBA" id="ARBA00059032"/>
    </source>
</evidence>
<dbReference type="GO" id="GO:0046982">
    <property type="term" value="F:protein heterodimerization activity"/>
    <property type="evidence" value="ECO:0007669"/>
    <property type="project" value="InterPro"/>
</dbReference>
<sequence>MSGKMKELQLPISRVKTIMKSSPDVDSVPQDSLAVVTKATELFIQNLAREALKNGDTSKVDYSDVAKVVQSKGNLFFLREIIPKKITVREYKEIMKKEGITDIISSSESSDDEEDDEEGGEEEEEEIEDDDNDNEGVEDEEDEDEEEVDEEEDEEEEEDEDEDDAQR</sequence>
<keyword evidence="5" id="KW-0007">Acetylation</keyword>
<evidence type="ECO:0000256" key="8">
    <source>
        <dbReference type="ARBA" id="ARBA00023242"/>
    </source>
</evidence>
<evidence type="ECO:0000256" key="10">
    <source>
        <dbReference type="ARBA" id="ARBA00062516"/>
    </source>
</evidence>
<evidence type="ECO:0000256" key="12">
    <source>
        <dbReference type="ARBA" id="ARBA00083235"/>
    </source>
</evidence>
<dbReference type="FunFam" id="1.10.20.10:FF:000048">
    <property type="entry name" value="Chromatin accessibility complex subunit 1"/>
    <property type="match status" value="1"/>
</dbReference>
<dbReference type="Proteomes" id="UP000515158">
    <property type="component" value="Unplaced"/>
</dbReference>
<keyword evidence="6" id="KW-0175">Coiled coil</keyword>
<keyword evidence="8" id="KW-0539">Nucleus</keyword>
<dbReference type="InterPro" id="IPR003958">
    <property type="entry name" value="CBFA_NFYB_domain"/>
</dbReference>
<dbReference type="GO" id="GO:0016779">
    <property type="term" value="F:nucleotidyltransferase activity"/>
    <property type="evidence" value="ECO:0007669"/>
    <property type="project" value="UniProtKB-KW"/>
</dbReference>
<dbReference type="Pfam" id="PF00808">
    <property type="entry name" value="CBFD_NFYB_HMF"/>
    <property type="match status" value="1"/>
</dbReference>
<dbReference type="PANTHER" id="PTHR10252">
    <property type="entry name" value="HISTONE-LIKE TRANSCRIPTION FACTOR CCAAT-RELATED"/>
    <property type="match status" value="1"/>
</dbReference>
<protein>
    <recommendedName>
        <fullName evidence="11">Chromatin accessibility complex protein 1</fullName>
    </recommendedName>
    <alternativeName>
        <fullName evidence="12">DNA polymerase epsilon subunit p15</fullName>
    </alternativeName>
</protein>
<dbReference type="GO" id="GO:0006261">
    <property type="term" value="P:DNA-templated DNA replication"/>
    <property type="evidence" value="ECO:0007669"/>
    <property type="project" value="TreeGrafter"/>
</dbReference>
<keyword evidence="4" id="KW-0548">Nucleotidyltransferase</keyword>
<evidence type="ECO:0000256" key="5">
    <source>
        <dbReference type="ARBA" id="ARBA00022990"/>
    </source>
</evidence>
<comment type="subcellular location">
    <subcellularLocation>
        <location evidence="1">Nucleus</location>
    </subcellularLocation>
</comment>
<feature type="compositionally biased region" description="Acidic residues" evidence="13">
    <location>
        <begin position="109"/>
        <end position="167"/>
    </location>
</feature>
<comment type="subunit">
    <text evidence="10">Heterodimer with POLE3; binds to DNA. Component of the CHRAC ISWI chromatin remodeling complex at least composed of SMARCA5/SNF2H, BAZ1A/ACF1, CHRAC1 and POLE3; the complex preferentially binds DNA through the CHRAC1-POLE3 heterodimer and possesses ATP-dependent nucleosome-remodeling activity. Within the complex, the heterodimer with POLE3 interacts with SMARCA5/SNF2H; the interaction is direct and enhances nucleosome sliding activity by the SMARCA5/SNF2H and BAZ1A/ACF1 interaction. Within the complex, the heterodimer with POLE3 interacts with BAZ1A/ACF1; the interactions are direct.</text>
</comment>
<evidence type="ECO:0000313" key="16">
    <source>
        <dbReference type="RefSeq" id="XP_034247578.1"/>
    </source>
</evidence>
<reference evidence="16" key="1">
    <citation type="submission" date="2025-08" db="UniProtKB">
        <authorList>
            <consortium name="RefSeq"/>
        </authorList>
    </citation>
    <scope>IDENTIFICATION</scope>
    <source>
        <tissue evidence="16">Total insect</tissue>
    </source>
</reference>
<keyword evidence="15" id="KW-1185">Reference proteome</keyword>
<comment type="function">
    <text evidence="9">Forms a complex with DNA polymerase epsilon subunit POLE3 and binds naked DNA, which is then incorporated into chromatin, aided by the nucleosome remodeling activity of ISWI/SNF2H and ACF1. Does not enhance nucleosome sliding activity of the ACF-5 ISWI chromatin remodeling complex.</text>
</comment>
<dbReference type="RefSeq" id="XP_034247578.1">
    <property type="nucleotide sequence ID" value="XM_034391687.1"/>
</dbReference>
<evidence type="ECO:0000256" key="6">
    <source>
        <dbReference type="ARBA" id="ARBA00023054"/>
    </source>
</evidence>
<keyword evidence="2" id="KW-0597">Phosphoprotein</keyword>